<feature type="domain" description="C2" evidence="4">
    <location>
        <begin position="457"/>
        <end position="580"/>
    </location>
</feature>
<keyword evidence="7" id="KW-1185">Reference proteome</keyword>
<dbReference type="Ensembl" id="ENSRFET00010036195.1">
    <property type="protein sequence ID" value="ENSRFEP00010033432.1"/>
    <property type="gene ID" value="ENSRFEG00010021972.1"/>
</dbReference>
<dbReference type="PRINTS" id="PR00704">
    <property type="entry name" value="CALPAIN"/>
</dbReference>
<name>A0A671G674_RHIFE</name>
<dbReference type="SMART" id="SM00720">
    <property type="entry name" value="calpain_III"/>
    <property type="match status" value="1"/>
</dbReference>
<evidence type="ECO:0000256" key="1">
    <source>
        <dbReference type="ARBA" id="ARBA00007623"/>
    </source>
</evidence>
<evidence type="ECO:0000259" key="5">
    <source>
        <dbReference type="PROSITE" id="PS50203"/>
    </source>
</evidence>
<sequence>MGPPLKLFKNQKYQELKQECIKDGRLFCDPTFLTENDSLFYNRLLPGKVVWKRPQDICDDPHLIVGKISNHQLIQGRLGHKPMVSAFSCLAVQESHWTKTIPNHKEQEWDPRKLDKYAGIFRFRFWHFGEWTEVVIDDMLPTINGDLVFSFSTSMNEFWNALLEKAYAKLLGCYEALDGLTTTDIIVDFTGTLAETVDVQKGRYTELLEEKYKLFREMYKTFTKGGLVCCSIESPNQEEQEVETDWGLLKGHTYTMTDIRKIRLGERLVQVFGTEKLYMVRLRNPLGRQEWSGPWSEISEEWQQLTAADRKNLGLVMSDDGEFWMSLEDFCRNFRELNVCRNVYNPILGQKELESVVGCWTVNDDPLMNRSGGCYNNQDTFLQNPQVEMNRKFRLHHLYIQERAGTSTYIDTRTVFLSKYLKKGNYVLIPTMFQHGRTSEFLLRIFSELPVQLRELTLDMPKMSCWNLARGYPKVVTQITVHSAEGLEKKYANENVNPYLVIKCGKEEVRSPIQKNTVHAIFDTQAIFYRRTTDIPIIVQVWNSRKFCDQFLGQVTLDADPSDCRDLKSLYLRKKGGPTAKVKQGHISFKIISSDDLTEF</sequence>
<reference evidence="6" key="4">
    <citation type="submission" date="2025-08" db="UniProtKB">
        <authorList>
            <consortium name="Ensembl"/>
        </authorList>
    </citation>
    <scope>IDENTIFICATION</scope>
</reference>
<dbReference type="InterPro" id="IPR033884">
    <property type="entry name" value="C2_Calpain"/>
</dbReference>
<feature type="active site" evidence="2">
    <location>
        <position position="284"/>
    </location>
</feature>
<comment type="caution">
    <text evidence="3">Lacks conserved residue(s) required for the propagation of feature annotation.</text>
</comment>
<dbReference type="Gene3D" id="3.90.70.10">
    <property type="entry name" value="Cysteine proteinases"/>
    <property type="match status" value="1"/>
</dbReference>
<evidence type="ECO:0000259" key="4">
    <source>
        <dbReference type="PROSITE" id="PS50004"/>
    </source>
</evidence>
<dbReference type="SMART" id="SM00230">
    <property type="entry name" value="CysPc"/>
    <property type="match status" value="1"/>
</dbReference>
<evidence type="ECO:0000256" key="2">
    <source>
        <dbReference type="PIRSR" id="PIRSR622684-1"/>
    </source>
</evidence>
<protein>
    <submittedName>
        <fullName evidence="6">Calpain 6</fullName>
    </submittedName>
</protein>
<dbReference type="Pfam" id="PF01067">
    <property type="entry name" value="Calpain_III"/>
    <property type="match status" value="1"/>
</dbReference>
<dbReference type="CDD" id="cd00044">
    <property type="entry name" value="CysPc"/>
    <property type="match status" value="1"/>
</dbReference>
<reference evidence="6 7" key="1">
    <citation type="journal article" date="2015" name="Annu Rev Anim Biosci">
        <title>The Genome 10K Project: a way forward.</title>
        <authorList>
            <person name="Koepfli K.P."/>
            <person name="Paten B."/>
            <person name="O'Brien S.J."/>
            <person name="Koepfli K.P."/>
            <person name="Paten B."/>
            <person name="Antunes A."/>
            <person name="Belov K."/>
            <person name="Bustamante C."/>
            <person name="Castoe T.A."/>
            <person name="Clawson H."/>
            <person name="Crawford A.J."/>
            <person name="Diekhans M."/>
            <person name="Distel D."/>
            <person name="Durbin R."/>
            <person name="Earl D."/>
            <person name="Fujita M.K."/>
            <person name="Gamble T."/>
            <person name="Georges A."/>
            <person name="Gemmell N."/>
            <person name="Gilbert M.T."/>
            <person name="Graves J.M."/>
            <person name="Green R.E."/>
            <person name="Hickey G."/>
            <person name="Jarvis E.D."/>
            <person name="Johnson W."/>
            <person name="Komissarov A."/>
            <person name="Korf I."/>
            <person name="Kuhn R."/>
            <person name="Larkin D.M."/>
            <person name="Lewin H."/>
            <person name="Lopez J.V."/>
            <person name="Ma J."/>
            <person name="Marques-Bonet T."/>
            <person name="Miller W."/>
            <person name="Murphy R."/>
            <person name="Pevzner P."/>
            <person name="Shapiro B."/>
            <person name="Steiner C."/>
            <person name="Tamazian G."/>
            <person name="Venkatesh B."/>
            <person name="Wang J."/>
            <person name="Wayne R."/>
            <person name="Wiley E."/>
            <person name="Yang H."/>
            <person name="Zhang G."/>
            <person name="Haussler D."/>
            <person name="Ryder O."/>
            <person name="O'Brien S.J."/>
        </authorList>
    </citation>
    <scope>NUCLEOTIDE SEQUENCE</scope>
</reference>
<dbReference type="GeneTree" id="ENSGT00940000156128"/>
<dbReference type="SUPFAM" id="SSF54001">
    <property type="entry name" value="Cysteine proteinases"/>
    <property type="match status" value="1"/>
</dbReference>
<evidence type="ECO:0000313" key="6">
    <source>
        <dbReference type="Ensembl" id="ENSRFEP00010033432.1"/>
    </source>
</evidence>
<dbReference type="InterPro" id="IPR036213">
    <property type="entry name" value="Calpain_III_sf"/>
</dbReference>
<dbReference type="SMART" id="SM00239">
    <property type="entry name" value="C2"/>
    <property type="match status" value="1"/>
</dbReference>
<organism evidence="6 7">
    <name type="scientific">Rhinolophus ferrumequinum</name>
    <name type="common">Greater horseshoe bat</name>
    <dbReference type="NCBI Taxonomy" id="59479"/>
    <lineage>
        <taxon>Eukaryota</taxon>
        <taxon>Metazoa</taxon>
        <taxon>Chordata</taxon>
        <taxon>Craniata</taxon>
        <taxon>Vertebrata</taxon>
        <taxon>Euteleostomi</taxon>
        <taxon>Mammalia</taxon>
        <taxon>Eutheria</taxon>
        <taxon>Laurasiatheria</taxon>
        <taxon>Chiroptera</taxon>
        <taxon>Yinpterochiroptera</taxon>
        <taxon>Rhinolophoidea</taxon>
        <taxon>Rhinolophidae</taxon>
        <taxon>Rhinolophinae</taxon>
        <taxon>Rhinolophus</taxon>
    </lineage>
</organism>
<dbReference type="Proteomes" id="UP000472240">
    <property type="component" value="Chromosome 1"/>
</dbReference>
<dbReference type="InterPro" id="IPR001300">
    <property type="entry name" value="Peptidase_C2_calpain_cat"/>
</dbReference>
<dbReference type="InterPro" id="IPR035892">
    <property type="entry name" value="C2_domain_sf"/>
</dbReference>
<dbReference type="InterPro" id="IPR022683">
    <property type="entry name" value="Calpain_III"/>
</dbReference>
<dbReference type="GO" id="GO:0005737">
    <property type="term" value="C:cytoplasm"/>
    <property type="evidence" value="ECO:0007669"/>
    <property type="project" value="TreeGrafter"/>
</dbReference>
<dbReference type="CDD" id="cd04046">
    <property type="entry name" value="C2_Calpain"/>
    <property type="match status" value="1"/>
</dbReference>
<feature type="active site" evidence="2">
    <location>
        <position position="252"/>
    </location>
</feature>
<comment type="similarity">
    <text evidence="1">Belongs to the peptidase C2 family.</text>
</comment>
<dbReference type="PANTHER" id="PTHR10183:SF381">
    <property type="entry name" value="CALPAIN-6"/>
    <property type="match status" value="1"/>
</dbReference>
<reference evidence="7" key="3">
    <citation type="submission" date="2018-12" db="EMBL/GenBank/DDBJ databases">
        <title>G10K-VGP greater horseshoe bat female genome, primary haplotype.</title>
        <authorList>
            <person name="Teeling E."/>
            <person name="Myers G."/>
            <person name="Vernes S."/>
            <person name="Pippel M."/>
            <person name="Winkler S."/>
            <person name="Fedrigo O."/>
            <person name="Rhie A."/>
            <person name="Koren S."/>
            <person name="Phillippy A."/>
            <person name="Lewin H."/>
            <person name="Damas J."/>
            <person name="Howe K."/>
            <person name="Mountcastle J."/>
            <person name="Jarvis E.D."/>
        </authorList>
    </citation>
    <scope>NUCLEOTIDE SEQUENCE [LARGE SCALE GENOMIC DNA]</scope>
</reference>
<dbReference type="SUPFAM" id="SSF49758">
    <property type="entry name" value="Calpain large subunit, middle domain (domain III)"/>
    <property type="match status" value="1"/>
</dbReference>
<dbReference type="PANTHER" id="PTHR10183">
    <property type="entry name" value="CALPAIN"/>
    <property type="match status" value="1"/>
</dbReference>
<gene>
    <name evidence="6" type="primary">CAPN6</name>
</gene>
<dbReference type="InterPro" id="IPR000008">
    <property type="entry name" value="C2_dom"/>
</dbReference>
<dbReference type="PROSITE" id="PS50004">
    <property type="entry name" value="C2"/>
    <property type="match status" value="1"/>
</dbReference>
<dbReference type="AlphaFoldDB" id="A0A671G674"/>
<evidence type="ECO:0000256" key="3">
    <source>
        <dbReference type="PROSITE-ProRule" id="PRU00239"/>
    </source>
</evidence>
<dbReference type="InterPro" id="IPR022684">
    <property type="entry name" value="Calpain_cysteine_protease"/>
</dbReference>
<dbReference type="InterPro" id="IPR022682">
    <property type="entry name" value="Calpain_domain_III"/>
</dbReference>
<dbReference type="Pfam" id="PF00648">
    <property type="entry name" value="Peptidase_C2"/>
    <property type="match status" value="1"/>
</dbReference>
<dbReference type="Gene3D" id="2.60.120.380">
    <property type="match status" value="1"/>
</dbReference>
<dbReference type="GO" id="GO:0004198">
    <property type="term" value="F:calcium-dependent cysteine-type endopeptidase activity"/>
    <property type="evidence" value="ECO:0007669"/>
    <property type="project" value="InterPro"/>
</dbReference>
<dbReference type="GO" id="GO:0006508">
    <property type="term" value="P:proteolysis"/>
    <property type="evidence" value="ECO:0007669"/>
    <property type="project" value="InterPro"/>
</dbReference>
<dbReference type="Pfam" id="PF00168">
    <property type="entry name" value="C2"/>
    <property type="match status" value="1"/>
</dbReference>
<feature type="domain" description="Calpain catalytic" evidence="5">
    <location>
        <begin position="26"/>
        <end position="343"/>
    </location>
</feature>
<dbReference type="SUPFAM" id="SSF49562">
    <property type="entry name" value="C2 domain (Calcium/lipid-binding domain, CaLB)"/>
    <property type="match status" value="1"/>
</dbReference>
<dbReference type="Gene3D" id="2.60.40.150">
    <property type="entry name" value="C2 domain"/>
    <property type="match status" value="1"/>
</dbReference>
<evidence type="ECO:0000313" key="7">
    <source>
        <dbReference type="Proteomes" id="UP000472240"/>
    </source>
</evidence>
<dbReference type="PROSITE" id="PS50203">
    <property type="entry name" value="CALPAIN_CAT"/>
    <property type="match status" value="1"/>
</dbReference>
<accession>A0A671G674</accession>
<dbReference type="InterPro" id="IPR038765">
    <property type="entry name" value="Papain-like_cys_pep_sf"/>
</dbReference>
<reference evidence="6" key="5">
    <citation type="submission" date="2025-09" db="UniProtKB">
        <authorList>
            <consortium name="Ensembl"/>
        </authorList>
    </citation>
    <scope>IDENTIFICATION</scope>
</reference>
<proteinExistence type="inferred from homology"/>
<reference evidence="6 7" key="2">
    <citation type="journal article" date="2018" name="Annu Rev Anim Biosci">
        <title>Bat Biology, Genomes, and the Bat1K Project: To Generate Chromosome-Level Genomes for All Living Bat Species.</title>
        <authorList>
            <person name="Teeling E.C."/>
            <person name="Vernes S.C."/>
            <person name="Davalos L.M."/>
            <person name="Ray D.A."/>
            <person name="Gilbert M.T.P."/>
            <person name="Myers E."/>
        </authorList>
    </citation>
    <scope>NUCLEOTIDE SEQUENCE</scope>
</reference>
<dbReference type="FunFam" id="2.60.40.150:FF:000131">
    <property type="entry name" value="calpain-6"/>
    <property type="match status" value="1"/>
</dbReference>
<dbReference type="FunFam" id="3.90.70.10:FF:000064">
    <property type="entry name" value="calpain-6"/>
    <property type="match status" value="1"/>
</dbReference>